<comment type="caution">
    <text evidence="2">The sequence shown here is derived from an EMBL/GenBank/DDBJ whole genome shotgun (WGS) entry which is preliminary data.</text>
</comment>
<keyword evidence="3" id="KW-1185">Reference proteome</keyword>
<evidence type="ECO:0000313" key="2">
    <source>
        <dbReference type="EMBL" id="RBI83813.1"/>
    </source>
</evidence>
<dbReference type="OrthoDB" id="7864938at2"/>
<gene>
    <name evidence="2" type="ORF">DRV85_14260</name>
</gene>
<dbReference type="EMBL" id="QNTQ01000014">
    <property type="protein sequence ID" value="RBI83813.1"/>
    <property type="molecule type" value="Genomic_DNA"/>
</dbReference>
<keyword evidence="1" id="KW-0732">Signal</keyword>
<evidence type="ECO:0008006" key="4">
    <source>
        <dbReference type="Google" id="ProtNLM"/>
    </source>
</evidence>
<evidence type="ECO:0000313" key="3">
    <source>
        <dbReference type="Proteomes" id="UP000253370"/>
    </source>
</evidence>
<dbReference type="RefSeq" id="WP_113290153.1">
    <property type="nucleotide sequence ID" value="NZ_QNTQ01000014.1"/>
</dbReference>
<evidence type="ECO:0000256" key="1">
    <source>
        <dbReference type="SAM" id="SignalP"/>
    </source>
</evidence>
<dbReference type="AlphaFoldDB" id="A0A365U6P4"/>
<accession>A0A365U6P4</accession>
<sequence>MTLLILARRAALALAAAGFLATPALAMDEVSRIDVEADFGRPLDEGSEPYMETIAADLTRAIGQRVHMVDAGEGLILRVAVRELLADAVPLWPITNAFDGISGVVAISAPGDSEVMYSYPVMVGAFGKDVVAPDGYTVISPTDEQMYAGLIWGFADLVAKELARINPALVPQEYH</sequence>
<proteinExistence type="predicted"/>
<dbReference type="Proteomes" id="UP000253370">
    <property type="component" value="Unassembled WGS sequence"/>
</dbReference>
<organism evidence="2 3">
    <name type="scientific">Rhodosalinus halophilus</name>
    <dbReference type="NCBI Taxonomy" id="2259333"/>
    <lineage>
        <taxon>Bacteria</taxon>
        <taxon>Pseudomonadati</taxon>
        <taxon>Pseudomonadota</taxon>
        <taxon>Alphaproteobacteria</taxon>
        <taxon>Rhodobacterales</taxon>
        <taxon>Paracoccaceae</taxon>
        <taxon>Rhodosalinus</taxon>
    </lineage>
</organism>
<reference evidence="2 3" key="1">
    <citation type="submission" date="2018-07" db="EMBL/GenBank/DDBJ databases">
        <title>Rhodosalinus sp. strain E84T genomic sequence and assembly.</title>
        <authorList>
            <person name="Liu Z.-W."/>
            <person name="Lu D.-C."/>
        </authorList>
    </citation>
    <scope>NUCLEOTIDE SEQUENCE [LARGE SCALE GENOMIC DNA]</scope>
    <source>
        <strain evidence="2 3">E84</strain>
    </source>
</reference>
<protein>
    <recommendedName>
        <fullName evidence="4">DUF302 domain-containing protein</fullName>
    </recommendedName>
</protein>
<feature type="signal peptide" evidence="1">
    <location>
        <begin position="1"/>
        <end position="26"/>
    </location>
</feature>
<name>A0A365U6P4_9RHOB</name>
<feature type="chain" id="PRO_5016833698" description="DUF302 domain-containing protein" evidence="1">
    <location>
        <begin position="27"/>
        <end position="175"/>
    </location>
</feature>